<gene>
    <name evidence="2" type="ORF">A3J61_01090</name>
</gene>
<feature type="transmembrane region" description="Helical" evidence="1">
    <location>
        <begin position="65"/>
        <end position="83"/>
    </location>
</feature>
<dbReference type="AlphaFoldDB" id="A0A1F6VSD0"/>
<proteinExistence type="predicted"/>
<dbReference type="STRING" id="1801752.A3J61_01090"/>
<dbReference type="EMBL" id="MFUC01000004">
    <property type="protein sequence ID" value="OGI72548.1"/>
    <property type="molecule type" value="Genomic_DNA"/>
</dbReference>
<feature type="transmembrane region" description="Helical" evidence="1">
    <location>
        <begin position="203"/>
        <end position="221"/>
    </location>
</feature>
<organism evidence="2 3">
    <name type="scientific">Candidatus Nomurabacteria bacterium RIFCSPHIGHO2_02_FULL_38_15</name>
    <dbReference type="NCBI Taxonomy" id="1801752"/>
    <lineage>
        <taxon>Bacteria</taxon>
        <taxon>Candidatus Nomuraibacteriota</taxon>
    </lineage>
</organism>
<accession>A0A1F6VSD0</accession>
<dbReference type="PANTHER" id="PTHR36844">
    <property type="entry name" value="PROTEASE PRSW"/>
    <property type="match status" value="1"/>
</dbReference>
<keyword evidence="1" id="KW-0812">Transmembrane</keyword>
<evidence type="ECO:0000313" key="3">
    <source>
        <dbReference type="Proteomes" id="UP000179686"/>
    </source>
</evidence>
<protein>
    <recommendedName>
        <fullName evidence="4">Protease PrsW</fullName>
    </recommendedName>
</protein>
<dbReference type="InterPro" id="IPR026898">
    <property type="entry name" value="PrsW"/>
</dbReference>
<comment type="caution">
    <text evidence="2">The sequence shown here is derived from an EMBL/GenBank/DDBJ whole genome shotgun (WGS) entry which is preliminary data.</text>
</comment>
<feature type="transmembrane region" description="Helical" evidence="1">
    <location>
        <begin position="104"/>
        <end position="125"/>
    </location>
</feature>
<feature type="transmembrane region" description="Helical" evidence="1">
    <location>
        <begin position="6"/>
        <end position="28"/>
    </location>
</feature>
<keyword evidence="1" id="KW-0472">Membrane</keyword>
<feature type="transmembrane region" description="Helical" evidence="1">
    <location>
        <begin position="176"/>
        <end position="197"/>
    </location>
</feature>
<feature type="transmembrane region" description="Helical" evidence="1">
    <location>
        <begin position="145"/>
        <end position="164"/>
    </location>
</feature>
<sequence length="232" mass="25505">MADYSWQTIAIAGATGVLPTILWLVFWLRGARTAGKPKGLFILCYILGALMVFLVVPIQKFAFNFVGIGITGIIVFASIEELFKFLIINTVALKSNFATRAIDFPMFLISGALGFAALENVFFIIGPIADGLILTGFITGNIRFLGATLLHAMASGLFGVMLGLSFHRNWQFKPLYILAGFALAVLLHSTFNFFIISGDGRNTLQTLAFLWVVAILNILLFEKLKRMDKLTV</sequence>
<keyword evidence="1" id="KW-1133">Transmembrane helix</keyword>
<dbReference type="PANTHER" id="PTHR36844:SF1">
    <property type="entry name" value="PROTEASE PRSW"/>
    <property type="match status" value="1"/>
</dbReference>
<name>A0A1F6VSD0_9BACT</name>
<dbReference type="Pfam" id="PF13367">
    <property type="entry name" value="PrsW-protease"/>
    <property type="match status" value="1"/>
</dbReference>
<dbReference type="GO" id="GO:0008233">
    <property type="term" value="F:peptidase activity"/>
    <property type="evidence" value="ECO:0007669"/>
    <property type="project" value="InterPro"/>
</dbReference>
<feature type="transmembrane region" description="Helical" evidence="1">
    <location>
        <begin position="40"/>
        <end position="59"/>
    </location>
</feature>
<evidence type="ECO:0008006" key="4">
    <source>
        <dbReference type="Google" id="ProtNLM"/>
    </source>
</evidence>
<dbReference type="Proteomes" id="UP000179686">
    <property type="component" value="Unassembled WGS sequence"/>
</dbReference>
<evidence type="ECO:0000256" key="1">
    <source>
        <dbReference type="SAM" id="Phobius"/>
    </source>
</evidence>
<evidence type="ECO:0000313" key="2">
    <source>
        <dbReference type="EMBL" id="OGI72548.1"/>
    </source>
</evidence>
<reference evidence="2 3" key="1">
    <citation type="journal article" date="2016" name="Nat. Commun.">
        <title>Thousands of microbial genomes shed light on interconnected biogeochemical processes in an aquifer system.</title>
        <authorList>
            <person name="Anantharaman K."/>
            <person name="Brown C.T."/>
            <person name="Hug L.A."/>
            <person name="Sharon I."/>
            <person name="Castelle C.J."/>
            <person name="Probst A.J."/>
            <person name="Thomas B.C."/>
            <person name="Singh A."/>
            <person name="Wilkins M.J."/>
            <person name="Karaoz U."/>
            <person name="Brodie E.L."/>
            <person name="Williams K.H."/>
            <person name="Hubbard S.S."/>
            <person name="Banfield J.F."/>
        </authorList>
    </citation>
    <scope>NUCLEOTIDE SEQUENCE [LARGE SCALE GENOMIC DNA]</scope>
</reference>